<dbReference type="GO" id="GO:0051015">
    <property type="term" value="F:actin filament binding"/>
    <property type="evidence" value="ECO:0007669"/>
    <property type="project" value="InterPro"/>
</dbReference>
<evidence type="ECO:0000313" key="3">
    <source>
        <dbReference type="Proteomes" id="UP001303473"/>
    </source>
</evidence>
<dbReference type="CDD" id="cd11290">
    <property type="entry name" value="gelsolin_S1_like"/>
    <property type="match status" value="1"/>
</dbReference>
<dbReference type="PANTHER" id="PTHR11977">
    <property type="entry name" value="VILLIN"/>
    <property type="match status" value="1"/>
</dbReference>
<dbReference type="SMART" id="SM00262">
    <property type="entry name" value="GEL"/>
    <property type="match status" value="3"/>
</dbReference>
<gene>
    <name evidence="2" type="ORF">QBC46DRAFT_374260</name>
</gene>
<dbReference type="SUPFAM" id="SSF82754">
    <property type="entry name" value="C-terminal, gelsolin-like domain of Sec23/24"/>
    <property type="match status" value="1"/>
</dbReference>
<dbReference type="EMBL" id="MU853759">
    <property type="protein sequence ID" value="KAK3944409.1"/>
    <property type="molecule type" value="Genomic_DNA"/>
</dbReference>
<feature type="domain" description="Gelsolin-like" evidence="1">
    <location>
        <begin position="307"/>
        <end position="388"/>
    </location>
</feature>
<feature type="domain" description="Gelsolin-like" evidence="1">
    <location>
        <begin position="64"/>
        <end position="146"/>
    </location>
</feature>
<dbReference type="GO" id="GO:0005737">
    <property type="term" value="C:cytoplasm"/>
    <property type="evidence" value="ECO:0007669"/>
    <property type="project" value="TreeGrafter"/>
</dbReference>
<dbReference type="InterPro" id="IPR036180">
    <property type="entry name" value="Gelsolin-like_dom_sf"/>
</dbReference>
<dbReference type="InterPro" id="IPR029006">
    <property type="entry name" value="ADF-H/Gelsolin-like_dom_sf"/>
</dbReference>
<protein>
    <submittedName>
        <fullName evidence="2">Actin-binding protein</fullName>
    </submittedName>
</protein>
<comment type="caution">
    <text evidence="2">The sequence shown here is derived from an EMBL/GenBank/DDBJ whole genome shotgun (WGS) entry which is preliminary data.</text>
</comment>
<reference evidence="3" key="1">
    <citation type="journal article" date="2023" name="Mol. Phylogenet. Evol.">
        <title>Genome-scale phylogeny and comparative genomics of the fungal order Sordariales.</title>
        <authorList>
            <person name="Hensen N."/>
            <person name="Bonometti L."/>
            <person name="Westerberg I."/>
            <person name="Brannstrom I.O."/>
            <person name="Guillou S."/>
            <person name="Cros-Aarteil S."/>
            <person name="Calhoun S."/>
            <person name="Haridas S."/>
            <person name="Kuo A."/>
            <person name="Mondo S."/>
            <person name="Pangilinan J."/>
            <person name="Riley R."/>
            <person name="LaButti K."/>
            <person name="Andreopoulos B."/>
            <person name="Lipzen A."/>
            <person name="Chen C."/>
            <person name="Yan M."/>
            <person name="Daum C."/>
            <person name="Ng V."/>
            <person name="Clum A."/>
            <person name="Steindorff A."/>
            <person name="Ohm R.A."/>
            <person name="Martin F."/>
            <person name="Silar P."/>
            <person name="Natvig D.O."/>
            <person name="Lalanne C."/>
            <person name="Gautier V."/>
            <person name="Ament-Velasquez S.L."/>
            <person name="Kruys A."/>
            <person name="Hutchinson M.I."/>
            <person name="Powell A.J."/>
            <person name="Barry K."/>
            <person name="Miller A.N."/>
            <person name="Grigoriev I.V."/>
            <person name="Debuchy R."/>
            <person name="Gladieux P."/>
            <person name="Hiltunen Thoren M."/>
            <person name="Johannesson H."/>
        </authorList>
    </citation>
    <scope>NUCLEOTIDE SEQUENCE [LARGE SCALE GENOMIC DNA]</scope>
    <source>
        <strain evidence="3">CBS 340.73</strain>
    </source>
</reference>
<dbReference type="AlphaFoldDB" id="A0AAN6NEQ9"/>
<dbReference type="InterPro" id="IPR007122">
    <property type="entry name" value="Villin/Gelsolin"/>
</dbReference>
<dbReference type="SUPFAM" id="SSF55753">
    <property type="entry name" value="Actin depolymerizing proteins"/>
    <property type="match status" value="2"/>
</dbReference>
<accession>A0AAN6NEQ9</accession>
<dbReference type="PANTHER" id="PTHR11977:SF130">
    <property type="entry name" value="SEVERIN"/>
    <property type="match status" value="1"/>
</dbReference>
<name>A0AAN6NEQ9_9PEZI</name>
<evidence type="ECO:0000313" key="2">
    <source>
        <dbReference type="EMBL" id="KAK3944409.1"/>
    </source>
</evidence>
<sequence length="394" mass="44041">MVPHDGLVHLKEYGIKDSNVELINTEIDHKVKYASSTTEPAWNNGHVGLEPGLWVWRIEDFCVVPIPTPQHGVFYEGDSYIILHSNKVGSGGSEKLGHDIFFWLGSQTSQDEAGTATYKTVELDEHLHGAAVQHRELQANPSEEFLALFPRLTIRRGGVASGFRHVQLAEKGAVTTLLRVFKPASGRGTLVVVHEVEPSWESLDEDDVFVLDKGEKLWVWQGRKCSPMDKAKAAQVVHDMVQAKHVDVEVLSQTESRSRIVVKMLGGENAPETFEAKKPLGRGMSQRERERERRLWRLSDSSGQLSFDLVREGEISKGDLKGEDVFLLDDSGKAIWVWEGKGASKTEKAMWLRVAQSYVRKLQSEGDKEGHMTPIARVQEGGESVSFLRAVRVV</sequence>
<proteinExistence type="predicted"/>
<feature type="domain" description="Gelsolin-like" evidence="1">
    <location>
        <begin position="191"/>
        <end position="241"/>
    </location>
</feature>
<dbReference type="GO" id="GO:0008154">
    <property type="term" value="P:actin polymerization or depolymerization"/>
    <property type="evidence" value="ECO:0007669"/>
    <property type="project" value="TreeGrafter"/>
</dbReference>
<evidence type="ECO:0000259" key="1">
    <source>
        <dbReference type="Pfam" id="PF00626"/>
    </source>
</evidence>
<dbReference type="Gene3D" id="3.40.20.10">
    <property type="entry name" value="Severin"/>
    <property type="match status" value="3"/>
</dbReference>
<dbReference type="GO" id="GO:0015629">
    <property type="term" value="C:actin cytoskeleton"/>
    <property type="evidence" value="ECO:0007669"/>
    <property type="project" value="TreeGrafter"/>
</dbReference>
<dbReference type="Proteomes" id="UP001303473">
    <property type="component" value="Unassembled WGS sequence"/>
</dbReference>
<dbReference type="InterPro" id="IPR007123">
    <property type="entry name" value="Gelsolin-like_dom"/>
</dbReference>
<organism evidence="2 3">
    <name type="scientific">Diplogelasinospora grovesii</name>
    <dbReference type="NCBI Taxonomy" id="303347"/>
    <lineage>
        <taxon>Eukaryota</taxon>
        <taxon>Fungi</taxon>
        <taxon>Dikarya</taxon>
        <taxon>Ascomycota</taxon>
        <taxon>Pezizomycotina</taxon>
        <taxon>Sordariomycetes</taxon>
        <taxon>Sordariomycetidae</taxon>
        <taxon>Sordariales</taxon>
        <taxon>Diplogelasinosporaceae</taxon>
        <taxon>Diplogelasinospora</taxon>
    </lineage>
</organism>
<dbReference type="PRINTS" id="PR00597">
    <property type="entry name" value="GELSOLIN"/>
</dbReference>
<keyword evidence="3" id="KW-1185">Reference proteome</keyword>
<dbReference type="Pfam" id="PF00626">
    <property type="entry name" value="Gelsolin"/>
    <property type="match status" value="3"/>
</dbReference>